<dbReference type="PROSITE" id="PS51257">
    <property type="entry name" value="PROKAR_LIPOPROTEIN"/>
    <property type="match status" value="1"/>
</dbReference>
<evidence type="ECO:0000313" key="3">
    <source>
        <dbReference type="Proteomes" id="UP000014408"/>
    </source>
</evidence>
<evidence type="ECO:0000256" key="1">
    <source>
        <dbReference type="SAM" id="SignalP"/>
    </source>
</evidence>
<keyword evidence="3" id="KW-1185">Reference proteome</keyword>
<reference evidence="2 3" key="1">
    <citation type="submission" date="2013-05" db="EMBL/GenBank/DDBJ databases">
        <title>The Genome Sequence of Corynebacterium pyruviciproducens 1773O (ATCC BAA-1742).</title>
        <authorList>
            <consortium name="The Broad Institute Genomics Platform"/>
            <person name="Earl A."/>
            <person name="Ward D."/>
            <person name="Feldgarden M."/>
            <person name="Gevers D."/>
            <person name="Tong J."/>
            <person name="Walker B."/>
            <person name="Young S."/>
            <person name="Zeng Q."/>
            <person name="Gargeya S."/>
            <person name="Fitzgerald M."/>
            <person name="Haas B."/>
            <person name="Abouelleil A."/>
            <person name="Allen A.W."/>
            <person name="Alvarado L."/>
            <person name="Arachchi H.M."/>
            <person name="Berlin A.M."/>
            <person name="Chapman S.B."/>
            <person name="Gainer-Dewar J."/>
            <person name="Goldberg J."/>
            <person name="Griggs A."/>
            <person name="Gujja S."/>
            <person name="Hansen M."/>
            <person name="Howarth C."/>
            <person name="Imamovic A."/>
            <person name="Ireland A."/>
            <person name="Larimer J."/>
            <person name="McCowan C."/>
            <person name="Murphy C."/>
            <person name="Pearson M."/>
            <person name="Poon T.W."/>
            <person name="Priest M."/>
            <person name="Roberts A."/>
            <person name="Saif S."/>
            <person name="Shea T."/>
            <person name="Sisk P."/>
            <person name="Sykes S."/>
            <person name="Wortman J."/>
            <person name="Nusbaum C."/>
            <person name="Birren B."/>
        </authorList>
    </citation>
    <scope>NUCLEOTIDE SEQUENCE [LARGE SCALE GENOMIC DNA]</scope>
    <source>
        <strain evidence="2 3">ATCC BAA-1742</strain>
    </source>
</reference>
<organism evidence="2 3">
    <name type="scientific">Corynebacterium pyruviciproducens ATCC BAA-1742</name>
    <dbReference type="NCBI Taxonomy" id="1125779"/>
    <lineage>
        <taxon>Bacteria</taxon>
        <taxon>Bacillati</taxon>
        <taxon>Actinomycetota</taxon>
        <taxon>Actinomycetes</taxon>
        <taxon>Mycobacteriales</taxon>
        <taxon>Corynebacteriaceae</taxon>
        <taxon>Corynebacterium</taxon>
    </lineage>
</organism>
<comment type="caution">
    <text evidence="2">The sequence shown here is derived from an EMBL/GenBank/DDBJ whole genome shotgun (WGS) entry which is preliminary data.</text>
</comment>
<dbReference type="InterPro" id="IPR012338">
    <property type="entry name" value="Beta-lactam/transpept-like"/>
</dbReference>
<feature type="signal peptide" evidence="1">
    <location>
        <begin position="1"/>
        <end position="26"/>
    </location>
</feature>
<dbReference type="AlphaFoldDB" id="S2YYP4"/>
<dbReference type="PATRIC" id="fig|1125779.3.peg.1238"/>
<feature type="chain" id="PRO_5004504591" description="Penicillin-binding protein transpeptidase domain-containing protein" evidence="1">
    <location>
        <begin position="27"/>
        <end position="278"/>
    </location>
</feature>
<dbReference type="Gene3D" id="3.40.710.10">
    <property type="entry name" value="DD-peptidase/beta-lactamase superfamily"/>
    <property type="match status" value="1"/>
</dbReference>
<dbReference type="SUPFAM" id="SSF56601">
    <property type="entry name" value="beta-lactamase/transpeptidase-like"/>
    <property type="match status" value="1"/>
</dbReference>
<dbReference type="STRING" id="1125779.HMPREF1219_01263"/>
<dbReference type="HOGENOM" id="CLU_055774_2_0_11"/>
<evidence type="ECO:0008006" key="4">
    <source>
        <dbReference type="Google" id="ProtNLM"/>
    </source>
</evidence>
<dbReference type="Proteomes" id="UP000014408">
    <property type="component" value="Unassembled WGS sequence"/>
</dbReference>
<sequence length="278" mass="29542">MRTRVAVGLAFIVSCAAFLTSCQETAGEVPAVSFAQLPNAAEVAVAAAREDGYTGGVGAVVIDATGTYTAGDLTTTNAWSTIKVPIVLAALKEDPDLEDSDLVEATLRWSDNDTSWTLWKQLGSTAAEREAKVEAVLRAAGDTQTTVDVTTGEQYGITQWSLRNQATLASNLRCLDNSGPVLDYMGDVIEEQHWGVGTIDGALFKGGWGPDDEGAYQARQMALIPVKSGGDVTVVLATNVESEEYREDAEDALTRAAESLKPYLKTAQGRDCALNFNP</sequence>
<dbReference type="RefSeq" id="WP_016458021.1">
    <property type="nucleotide sequence ID" value="NZ_KE150446.1"/>
</dbReference>
<dbReference type="EMBL" id="ATBY01000013">
    <property type="protein sequence ID" value="EPD69391.1"/>
    <property type="molecule type" value="Genomic_DNA"/>
</dbReference>
<gene>
    <name evidence="2" type="ORF">HMPREF1219_01263</name>
</gene>
<keyword evidence="1" id="KW-0732">Signal</keyword>
<proteinExistence type="predicted"/>
<name>S2YYP4_9CORY</name>
<dbReference type="eggNOG" id="COG2367">
    <property type="taxonomic scope" value="Bacteria"/>
</dbReference>
<accession>S2YYP4</accession>
<evidence type="ECO:0000313" key="2">
    <source>
        <dbReference type="EMBL" id="EPD69391.1"/>
    </source>
</evidence>
<protein>
    <recommendedName>
        <fullName evidence="4">Penicillin-binding protein transpeptidase domain-containing protein</fullName>
    </recommendedName>
</protein>